<name>A0ABR0ASN9_9CRUS</name>
<comment type="caution">
    <text evidence="2">The sequence shown here is derived from an EMBL/GenBank/DDBJ whole genome shotgun (WGS) entry which is preliminary data.</text>
</comment>
<evidence type="ECO:0000256" key="1">
    <source>
        <dbReference type="SAM" id="MobiDB-lite"/>
    </source>
</evidence>
<gene>
    <name evidence="2" type="ORF">OUZ56_017308</name>
</gene>
<protein>
    <submittedName>
        <fullName evidence="2">Uncharacterized protein</fullName>
    </submittedName>
</protein>
<keyword evidence="3" id="KW-1185">Reference proteome</keyword>
<dbReference type="Proteomes" id="UP001234178">
    <property type="component" value="Unassembled WGS sequence"/>
</dbReference>
<dbReference type="EMBL" id="JAOYFB010000038">
    <property type="protein sequence ID" value="KAK4028130.1"/>
    <property type="molecule type" value="Genomic_DNA"/>
</dbReference>
<feature type="compositionally biased region" description="Polar residues" evidence="1">
    <location>
        <begin position="56"/>
        <end position="76"/>
    </location>
</feature>
<reference evidence="2 3" key="1">
    <citation type="journal article" date="2023" name="Nucleic Acids Res.">
        <title>The hologenome of Daphnia magna reveals possible DNA methylation and microbiome-mediated evolution of the host genome.</title>
        <authorList>
            <person name="Chaturvedi A."/>
            <person name="Li X."/>
            <person name="Dhandapani V."/>
            <person name="Marshall H."/>
            <person name="Kissane S."/>
            <person name="Cuenca-Cambronero M."/>
            <person name="Asole G."/>
            <person name="Calvet F."/>
            <person name="Ruiz-Romero M."/>
            <person name="Marangio P."/>
            <person name="Guigo R."/>
            <person name="Rago D."/>
            <person name="Mirbahai L."/>
            <person name="Eastwood N."/>
            <person name="Colbourne J.K."/>
            <person name="Zhou J."/>
            <person name="Mallon E."/>
            <person name="Orsini L."/>
        </authorList>
    </citation>
    <scope>NUCLEOTIDE SEQUENCE [LARGE SCALE GENOMIC DNA]</scope>
    <source>
        <strain evidence="2">LRV0_1</strain>
    </source>
</reference>
<proteinExistence type="predicted"/>
<feature type="region of interest" description="Disordered" evidence="1">
    <location>
        <begin position="33"/>
        <end position="76"/>
    </location>
</feature>
<organism evidence="2 3">
    <name type="scientific">Daphnia magna</name>
    <dbReference type="NCBI Taxonomy" id="35525"/>
    <lineage>
        <taxon>Eukaryota</taxon>
        <taxon>Metazoa</taxon>
        <taxon>Ecdysozoa</taxon>
        <taxon>Arthropoda</taxon>
        <taxon>Crustacea</taxon>
        <taxon>Branchiopoda</taxon>
        <taxon>Diplostraca</taxon>
        <taxon>Cladocera</taxon>
        <taxon>Anomopoda</taxon>
        <taxon>Daphniidae</taxon>
        <taxon>Daphnia</taxon>
    </lineage>
</organism>
<accession>A0ABR0ASN9</accession>
<sequence>MADDRFETHSQEKEVDILIGVFKSSYAAGCLDSEANLTNPSENMEEMEAGKESKESSTPQPRSTEDNSSQEFNHTS</sequence>
<evidence type="ECO:0000313" key="2">
    <source>
        <dbReference type="EMBL" id="KAK4028130.1"/>
    </source>
</evidence>
<evidence type="ECO:0000313" key="3">
    <source>
        <dbReference type="Proteomes" id="UP001234178"/>
    </source>
</evidence>